<gene>
    <name evidence="2" type="ORF">PACLA_8A066688</name>
</gene>
<dbReference type="OrthoDB" id="6781885at2759"/>
<accession>A0A6S7J2J2</accession>
<dbReference type="Proteomes" id="UP001152795">
    <property type="component" value="Unassembled WGS sequence"/>
</dbReference>
<evidence type="ECO:0000313" key="2">
    <source>
        <dbReference type="EMBL" id="CAB4011662.1"/>
    </source>
</evidence>
<evidence type="ECO:0000313" key="3">
    <source>
        <dbReference type="Proteomes" id="UP001152795"/>
    </source>
</evidence>
<dbReference type="InterPro" id="IPR000477">
    <property type="entry name" value="RT_dom"/>
</dbReference>
<feature type="domain" description="Reverse transcriptase" evidence="1">
    <location>
        <begin position="402"/>
        <end position="550"/>
    </location>
</feature>
<keyword evidence="3" id="KW-1185">Reference proteome</keyword>
<dbReference type="SUPFAM" id="SSF56219">
    <property type="entry name" value="DNase I-like"/>
    <property type="match status" value="1"/>
</dbReference>
<organism evidence="2 3">
    <name type="scientific">Paramuricea clavata</name>
    <name type="common">Red gorgonian</name>
    <name type="synonym">Violescent sea-whip</name>
    <dbReference type="NCBI Taxonomy" id="317549"/>
    <lineage>
        <taxon>Eukaryota</taxon>
        <taxon>Metazoa</taxon>
        <taxon>Cnidaria</taxon>
        <taxon>Anthozoa</taxon>
        <taxon>Octocorallia</taxon>
        <taxon>Malacalcyonacea</taxon>
        <taxon>Plexauridae</taxon>
        <taxon>Paramuricea</taxon>
    </lineage>
</organism>
<proteinExistence type="predicted"/>
<dbReference type="SUPFAM" id="SSF56672">
    <property type="entry name" value="DNA/RNA polymerases"/>
    <property type="match status" value="1"/>
</dbReference>
<comment type="caution">
    <text evidence="2">The sequence shown here is derived from an EMBL/GenBank/DDBJ whole genome shotgun (WGS) entry which is preliminary data.</text>
</comment>
<evidence type="ECO:0000259" key="1">
    <source>
        <dbReference type="Pfam" id="PF00078"/>
    </source>
</evidence>
<dbReference type="InterPro" id="IPR043502">
    <property type="entry name" value="DNA/RNA_pol_sf"/>
</dbReference>
<dbReference type="AlphaFoldDB" id="A0A6S7J2J2"/>
<dbReference type="Gene3D" id="3.60.10.10">
    <property type="entry name" value="Endonuclease/exonuclease/phosphatase"/>
    <property type="match status" value="1"/>
</dbReference>
<name>A0A6S7J2J2_PARCT</name>
<dbReference type="PANTHER" id="PTHR47510">
    <property type="entry name" value="REVERSE TRANSCRIPTASE DOMAIN-CONTAINING PROTEIN"/>
    <property type="match status" value="1"/>
</dbReference>
<dbReference type="PANTHER" id="PTHR47510:SF3">
    <property type="entry name" value="ENDO_EXONUCLEASE_PHOSPHATASE DOMAIN-CONTAINING PROTEIN"/>
    <property type="match status" value="1"/>
</dbReference>
<reference evidence="2" key="1">
    <citation type="submission" date="2020-04" db="EMBL/GenBank/DDBJ databases">
        <authorList>
            <person name="Alioto T."/>
            <person name="Alioto T."/>
            <person name="Gomez Garrido J."/>
        </authorList>
    </citation>
    <scope>NUCLEOTIDE SEQUENCE</scope>
    <source>
        <strain evidence="2">A484AB</strain>
    </source>
</reference>
<dbReference type="InterPro" id="IPR036691">
    <property type="entry name" value="Endo/exonu/phosph_ase_sf"/>
</dbReference>
<sequence length="630" mass="72494">MEHLWIEIPGRNRYSKLLLGTIYRSDAILPYTTWLEYFNDLLSDLSIQWDGMLAVTGDFNVDLLRPDKADTKKYNDVLESMNLDQLVTKPTRTTPHSATLIDHVITNMKQQVLHCDVLPSPFISDHDAPYFCLNVRVPRFVPRFKMIRNERYFNIDSFTKSFNEIPLSLVYAVDDPDSQVNLLNSLFRDCLDEHAPLRRTKISRPPAPWMKHCDIAQLQKDCHVLREMSCQNNADEISKSRYRDVRNKLKTKIKSAKRDFYQRAFSSKNPKKVWKIIHRILHPNRKPLRIDPDELNTHFASTTERVTGAIPEPTQNLWSFINSLPDDSTNAFHLREVSYQKVLNEIKNLRSDCSCGPDGIPVKYIKMIAEQLASPLTHIINNCISKQLFPSPWKIARICAIPKVQNISSNNDLRPISILPSLSKIFERLVLRQMSDFVTNTTTGVLNQSISAYRKGHNTTTVMLAMRDDIQRAMKRGEVTIAVLADFSKAFDTVSYSTILRKLHSQGFSKEYLKWVTSYLTGRRQFVQIDDAVSNTTNVCFGVPQGSILGLDAFLREEELVGTDSRIVIGNSLINEKPILQFSVPAQMLGKNARRNPDDSYTFDEEFTTENILRLSQTYIEPILKVRIWF</sequence>
<dbReference type="EMBL" id="CACRXK020007225">
    <property type="protein sequence ID" value="CAB4011662.1"/>
    <property type="molecule type" value="Genomic_DNA"/>
</dbReference>
<dbReference type="Pfam" id="PF00078">
    <property type="entry name" value="RVT_1"/>
    <property type="match status" value="1"/>
</dbReference>
<protein>
    <recommendedName>
        <fullName evidence="1">Reverse transcriptase domain-containing protein</fullName>
    </recommendedName>
</protein>